<dbReference type="RefSeq" id="WP_138472916.1">
    <property type="nucleotide sequence ID" value="NZ_VBTE01000048.1"/>
</dbReference>
<comment type="caution">
    <text evidence="1">The sequence shown here is derived from an EMBL/GenBank/DDBJ whole genome shotgun (WGS) entry which is preliminary data.</text>
</comment>
<evidence type="ECO:0000313" key="2">
    <source>
        <dbReference type="Proteomes" id="UP000307201"/>
    </source>
</evidence>
<gene>
    <name evidence="1" type="ORF">FEZ48_11920</name>
</gene>
<name>A0A5R9BZ79_9LACT</name>
<reference evidence="1 2" key="1">
    <citation type="submission" date="2019-05" db="EMBL/GenBank/DDBJ databases">
        <title>The metagenome of a microbial culture collection derived from dairy environment covers the genomic content of the human microbiome.</title>
        <authorList>
            <person name="Roder T."/>
            <person name="Wuthrich D."/>
            <person name="Sattari Z."/>
            <person name="Von Ah U."/>
            <person name="Bar C."/>
            <person name="Ronchi F."/>
            <person name="Macpherson A.J."/>
            <person name="Ganal-Vonarburg S.C."/>
            <person name="Bruggmann R."/>
            <person name="Vergeres G."/>
        </authorList>
    </citation>
    <scope>NUCLEOTIDE SEQUENCE [LARGE SCALE GENOMIC DNA]</scope>
    <source>
        <strain evidence="1 2">FAM 24235</strain>
    </source>
</reference>
<dbReference type="Proteomes" id="UP000307201">
    <property type="component" value="Unassembled WGS sequence"/>
</dbReference>
<dbReference type="EMBL" id="VBTE01000048">
    <property type="protein sequence ID" value="TLQ05835.1"/>
    <property type="molecule type" value="Genomic_DNA"/>
</dbReference>
<proteinExistence type="predicted"/>
<evidence type="ECO:0000313" key="1">
    <source>
        <dbReference type="EMBL" id="TLQ05835.1"/>
    </source>
</evidence>
<dbReference type="AlphaFoldDB" id="A0A5R9BZ79"/>
<protein>
    <submittedName>
        <fullName evidence="1">Uncharacterized protein</fullName>
    </submittedName>
</protein>
<organism evidence="1 2">
    <name type="scientific">Marinilactibacillus psychrotolerans</name>
    <dbReference type="NCBI Taxonomy" id="191770"/>
    <lineage>
        <taxon>Bacteria</taxon>
        <taxon>Bacillati</taxon>
        <taxon>Bacillota</taxon>
        <taxon>Bacilli</taxon>
        <taxon>Lactobacillales</taxon>
        <taxon>Carnobacteriaceae</taxon>
        <taxon>Marinilactibacillus</taxon>
    </lineage>
</organism>
<accession>A0A5R9BZ79</accession>
<sequence length="64" mass="7476">MQKRKDYYHAGGDNGKQGLVPDQKILFIKMDLDNNKSQPPDKKPSFFKRIARLWKGRTEVQKGK</sequence>